<sequence length="311" mass="32513">MKRILLSLGMIVFVGGIVAGATGAFFSDTETSTGNTFAAGDIDLKIDNESYAIDFNVPNFNGKATGQLVFNPATSWDLTDLVAGTHKFFDFYDLKPGDWGEDTISIHVGSNDAWMCAAARITDDSDQSLTEPELADDTATSTPPGAGLGELDSELNFAFWNDDGDNVYEPVCGTDQTVSCVPETIFLSGPLSGLGAQGQITLASPTGGAFGNSPVPGNTDVFIGKAWCFGTMGTPGIGQDGSGKTGTGTGDSTNGPIQRPGSVTCNGATVNNAAQTDQVQGDMQFYAVQARNNAEFSCEVDYRPDWGDDNI</sequence>
<proteinExistence type="predicted"/>
<evidence type="ECO:0000313" key="3">
    <source>
        <dbReference type="Proteomes" id="UP000177096"/>
    </source>
</evidence>
<feature type="region of interest" description="Disordered" evidence="1">
    <location>
        <begin position="125"/>
        <end position="147"/>
    </location>
</feature>
<evidence type="ECO:0008006" key="4">
    <source>
        <dbReference type="Google" id="ProtNLM"/>
    </source>
</evidence>
<comment type="caution">
    <text evidence="2">The sequence shown here is derived from an EMBL/GenBank/DDBJ whole genome shotgun (WGS) entry which is preliminary data.</text>
</comment>
<feature type="region of interest" description="Disordered" evidence="1">
    <location>
        <begin position="237"/>
        <end position="262"/>
    </location>
</feature>
<dbReference type="NCBIfam" id="TIGR04088">
    <property type="entry name" value="cognate_SipW"/>
    <property type="match status" value="1"/>
</dbReference>
<reference evidence="2 3" key="1">
    <citation type="journal article" date="2016" name="Nat. Commun.">
        <title>Thousands of microbial genomes shed light on interconnected biogeochemical processes in an aquifer system.</title>
        <authorList>
            <person name="Anantharaman K."/>
            <person name="Brown C.T."/>
            <person name="Hug L.A."/>
            <person name="Sharon I."/>
            <person name="Castelle C.J."/>
            <person name="Probst A.J."/>
            <person name="Thomas B.C."/>
            <person name="Singh A."/>
            <person name="Wilkins M.J."/>
            <person name="Karaoz U."/>
            <person name="Brodie E.L."/>
            <person name="Williams K.H."/>
            <person name="Hubbard S.S."/>
            <person name="Banfield J.F."/>
        </authorList>
    </citation>
    <scope>NUCLEOTIDE SEQUENCE [LARGE SCALE GENOMIC DNA]</scope>
</reference>
<dbReference type="InterPro" id="IPR023833">
    <property type="entry name" value="Signal_pept_SipW-depend-type"/>
</dbReference>
<dbReference type="EMBL" id="MHWM01000005">
    <property type="protein sequence ID" value="OHB09311.1"/>
    <property type="molecule type" value="Genomic_DNA"/>
</dbReference>
<accession>A0A1G2UIT9</accession>
<evidence type="ECO:0000256" key="1">
    <source>
        <dbReference type="SAM" id="MobiDB-lite"/>
    </source>
</evidence>
<dbReference type="AlphaFoldDB" id="A0A1G2UIT9"/>
<dbReference type="Proteomes" id="UP000177096">
    <property type="component" value="Unassembled WGS sequence"/>
</dbReference>
<protein>
    <recommendedName>
        <fullName evidence="4">SipW-cognate class signal peptide</fullName>
    </recommendedName>
</protein>
<feature type="compositionally biased region" description="Gly residues" evidence="1">
    <location>
        <begin position="237"/>
        <end position="249"/>
    </location>
</feature>
<name>A0A1G2UIT9_9BACT</name>
<gene>
    <name evidence="2" type="ORF">A3I86_00675</name>
</gene>
<evidence type="ECO:0000313" key="2">
    <source>
        <dbReference type="EMBL" id="OHB09311.1"/>
    </source>
</evidence>
<organism evidence="2 3">
    <name type="scientific">Candidatus Zambryskibacteria bacterium RIFCSPLOWO2_02_FULL_39_14</name>
    <dbReference type="NCBI Taxonomy" id="1802769"/>
    <lineage>
        <taxon>Bacteria</taxon>
        <taxon>Candidatus Zambryskiibacteriota</taxon>
    </lineage>
</organism>